<reference evidence="1" key="1">
    <citation type="journal article" date="2015" name="Nature">
        <title>Complex archaea that bridge the gap between prokaryotes and eukaryotes.</title>
        <authorList>
            <person name="Spang A."/>
            <person name="Saw J.H."/>
            <person name="Jorgensen S.L."/>
            <person name="Zaremba-Niedzwiedzka K."/>
            <person name="Martijn J."/>
            <person name="Lind A.E."/>
            <person name="van Eijk R."/>
            <person name="Schleper C."/>
            <person name="Guy L."/>
            <person name="Ettema T.J."/>
        </authorList>
    </citation>
    <scope>NUCLEOTIDE SEQUENCE</scope>
</reference>
<name>A0A0F9N9W0_9ZZZZ</name>
<feature type="non-terminal residue" evidence="1">
    <location>
        <position position="328"/>
    </location>
</feature>
<proteinExistence type="predicted"/>
<evidence type="ECO:0000313" key="1">
    <source>
        <dbReference type="EMBL" id="KKN08737.1"/>
    </source>
</evidence>
<accession>A0A0F9N9W0</accession>
<dbReference type="AlphaFoldDB" id="A0A0F9N9W0"/>
<comment type="caution">
    <text evidence="1">The sequence shown here is derived from an EMBL/GenBank/DDBJ whole genome shotgun (WGS) entry which is preliminary data.</text>
</comment>
<organism evidence="1">
    <name type="scientific">marine sediment metagenome</name>
    <dbReference type="NCBI Taxonomy" id="412755"/>
    <lineage>
        <taxon>unclassified sequences</taxon>
        <taxon>metagenomes</taxon>
        <taxon>ecological metagenomes</taxon>
    </lineage>
</organism>
<sequence>MTRTYNDRRNEITASAGQTDFTYDWRLDNQADVVVTHKVNSTGAVSTLTITTEYTVAGVGVAGGGTITLVTGAAVNDLIILEDNRQPERTQDYSTSGDLLADSLDGDQDRRVDIMMNHERQLDRSLHLAPIELNAVSMEIPVAVAGEAWRWDAAGTAIEHFTPQGDPADDVGMCFGTDADFCIVYDSAADALEIRNEAGTPLITIADTSNTFAQNSTFSGTITAGSGPVVLTTAAGLLRHQAIDQAIAGTGLSVAAGVLSTDLTGSGTLNKVPLWTPDGNTLGDSALTQSGSDLTGARNLTLQGTALLLSSSTGAGVNSLAVVNTDAI</sequence>
<protein>
    <submittedName>
        <fullName evidence="1">Uncharacterized protein</fullName>
    </submittedName>
</protein>
<gene>
    <name evidence="1" type="ORF">LCGC14_1053740</name>
</gene>
<dbReference type="EMBL" id="LAZR01004422">
    <property type="protein sequence ID" value="KKN08737.1"/>
    <property type="molecule type" value="Genomic_DNA"/>
</dbReference>